<accession>A0A2H6MXF7</accession>
<protein>
    <submittedName>
        <fullName evidence="1">Uncharacterized protein</fullName>
    </submittedName>
</protein>
<organism evidence="1">
    <name type="scientific">Micrurus carvalhoi</name>
    <dbReference type="NCBI Taxonomy" id="3147026"/>
    <lineage>
        <taxon>Eukaryota</taxon>
        <taxon>Metazoa</taxon>
        <taxon>Chordata</taxon>
        <taxon>Craniata</taxon>
        <taxon>Vertebrata</taxon>
        <taxon>Euteleostomi</taxon>
        <taxon>Lepidosauria</taxon>
        <taxon>Squamata</taxon>
        <taxon>Bifurcata</taxon>
        <taxon>Unidentata</taxon>
        <taxon>Episquamata</taxon>
        <taxon>Toxicofera</taxon>
        <taxon>Serpentes</taxon>
        <taxon>Colubroidea</taxon>
        <taxon>Elapidae</taxon>
        <taxon>Elapinae</taxon>
        <taxon>Micrurus</taxon>
    </lineage>
</organism>
<name>A0A2H6MXF7_9SAUR</name>
<reference evidence="1" key="2">
    <citation type="submission" date="2017-12" db="EMBL/GenBank/DDBJ databases">
        <title>Coralsnake Venomics: Analyses of Venom Gland Transcriptomes and Proteomes of Six Brazilian Taxa.</title>
        <authorList>
            <person name="Aird S.D."/>
            <person name="Jorge da Silva N."/>
            <person name="Qiu L."/>
            <person name="Villar-Briones A."/>
            <person name="Aparecida-Saddi V."/>
            <person name="Campos-Telles M.P."/>
            <person name="Grau M."/>
            <person name="Mikheyev A.S."/>
        </authorList>
    </citation>
    <scope>NUCLEOTIDE SEQUENCE</scope>
    <source>
        <tissue evidence="1">Venom_gland</tissue>
    </source>
</reference>
<evidence type="ECO:0000313" key="1">
    <source>
        <dbReference type="EMBL" id="LAA17439.1"/>
    </source>
</evidence>
<dbReference type="EMBL" id="IACI01008864">
    <property type="protein sequence ID" value="LAA17439.1"/>
    <property type="molecule type" value="Transcribed_RNA"/>
</dbReference>
<proteinExistence type="predicted"/>
<sequence>MSSKSLYPCPGKLGTYNGLYLPGEKFFYCLSKGEEPIQRFPVAEHGKYIYIYFVTIFYNGQGWGKKTGCGFHSQQLKGGKYHQMAIGTFKKKNNGFCLKEDF</sequence>
<reference evidence="1" key="1">
    <citation type="submission" date="2017-07" db="EMBL/GenBank/DDBJ databases">
        <authorList>
            <person name="Mikheyev A."/>
            <person name="Grau M."/>
        </authorList>
    </citation>
    <scope>NUCLEOTIDE SEQUENCE</scope>
    <source>
        <tissue evidence="1">Venom_gland</tissue>
    </source>
</reference>
<dbReference type="AlphaFoldDB" id="A0A2H6MXF7"/>